<evidence type="ECO:0000256" key="1">
    <source>
        <dbReference type="SAM" id="MobiDB-lite"/>
    </source>
</evidence>
<sequence>MPRDDPRYGPPSHGYGGGSRHGSAPPQSGGGHRSGGHRGGGFPPRAPPCSRPEICEDEHEPQYAQFISDCYHVGINSPRELGEALVMGGGPLLAVEPDILGRLGLFFLKHYRLVTSETMDNIRHNIQASHTGGPYRGISRGGGGSSGRSGGGSGGRSGGMGAGMGGMPGERGSRGGRGGSRGGGMSMGGGGRGSMGNLHGSNPPGGHHRGNAYAYDSTDEGFDTVGDDYGQWSGDEGYGHGGHGRGGGGHGGRGHNAYESDEDDY</sequence>
<protein>
    <submittedName>
        <fullName evidence="2">Uncharacterized protein</fullName>
    </submittedName>
</protein>
<proteinExistence type="predicted"/>
<organism evidence="2 3">
    <name type="scientific">Heterodermia speciosa</name>
    <dbReference type="NCBI Taxonomy" id="116794"/>
    <lineage>
        <taxon>Eukaryota</taxon>
        <taxon>Fungi</taxon>
        <taxon>Dikarya</taxon>
        <taxon>Ascomycota</taxon>
        <taxon>Pezizomycotina</taxon>
        <taxon>Lecanoromycetes</taxon>
        <taxon>OSLEUM clade</taxon>
        <taxon>Lecanoromycetidae</taxon>
        <taxon>Caliciales</taxon>
        <taxon>Physciaceae</taxon>
        <taxon>Heterodermia</taxon>
    </lineage>
</organism>
<feature type="compositionally biased region" description="Gly residues" evidence="1">
    <location>
        <begin position="28"/>
        <end position="42"/>
    </location>
</feature>
<gene>
    <name evidence="2" type="ORF">HETSPECPRED_009739</name>
</gene>
<feature type="region of interest" description="Disordered" evidence="1">
    <location>
        <begin position="1"/>
        <end position="54"/>
    </location>
</feature>
<accession>A0A8H3IWB5</accession>
<reference evidence="2" key="1">
    <citation type="submission" date="2021-03" db="EMBL/GenBank/DDBJ databases">
        <authorList>
            <person name="Tagirdzhanova G."/>
        </authorList>
    </citation>
    <scope>NUCLEOTIDE SEQUENCE</scope>
</reference>
<feature type="compositionally biased region" description="Acidic residues" evidence="1">
    <location>
        <begin position="217"/>
        <end position="226"/>
    </location>
</feature>
<dbReference type="AlphaFoldDB" id="A0A8H3IWB5"/>
<comment type="caution">
    <text evidence="2">The sequence shown here is derived from an EMBL/GenBank/DDBJ whole genome shotgun (WGS) entry which is preliminary data.</text>
</comment>
<keyword evidence="3" id="KW-1185">Reference proteome</keyword>
<evidence type="ECO:0000313" key="3">
    <source>
        <dbReference type="Proteomes" id="UP000664521"/>
    </source>
</evidence>
<evidence type="ECO:0000313" key="2">
    <source>
        <dbReference type="EMBL" id="CAF9935318.1"/>
    </source>
</evidence>
<feature type="compositionally biased region" description="Gly residues" evidence="1">
    <location>
        <begin position="239"/>
        <end position="251"/>
    </location>
</feature>
<name>A0A8H3IWB5_9LECA</name>
<dbReference type="EMBL" id="CAJPDS010000082">
    <property type="protein sequence ID" value="CAF9935318.1"/>
    <property type="molecule type" value="Genomic_DNA"/>
</dbReference>
<dbReference type="Proteomes" id="UP000664521">
    <property type="component" value="Unassembled WGS sequence"/>
</dbReference>
<feature type="compositionally biased region" description="Gly residues" evidence="1">
    <location>
        <begin position="139"/>
        <end position="194"/>
    </location>
</feature>
<feature type="region of interest" description="Disordered" evidence="1">
    <location>
        <begin position="126"/>
        <end position="265"/>
    </location>
</feature>